<dbReference type="InterPro" id="IPR012349">
    <property type="entry name" value="Split_barrel_FMN-bd"/>
</dbReference>
<dbReference type="AlphaFoldDB" id="A0A644YZN3"/>
<dbReference type="SUPFAM" id="SSF50475">
    <property type="entry name" value="FMN-binding split barrel"/>
    <property type="match status" value="1"/>
</dbReference>
<comment type="caution">
    <text evidence="2">The sequence shown here is derived from an EMBL/GenBank/DDBJ whole genome shotgun (WGS) entry which is preliminary data.</text>
</comment>
<feature type="domain" description="Pyridoxamine 5'-phosphate oxidase N-terminal" evidence="1">
    <location>
        <begin position="4"/>
        <end position="120"/>
    </location>
</feature>
<dbReference type="InterPro" id="IPR011576">
    <property type="entry name" value="Pyridox_Oxase_N"/>
</dbReference>
<gene>
    <name evidence="2" type="ORF">SDC9_80513</name>
</gene>
<accession>A0A644YZN3</accession>
<organism evidence="2">
    <name type="scientific">bioreactor metagenome</name>
    <dbReference type="NCBI Taxonomy" id="1076179"/>
    <lineage>
        <taxon>unclassified sequences</taxon>
        <taxon>metagenomes</taxon>
        <taxon>ecological metagenomes</taxon>
    </lineage>
</organism>
<evidence type="ECO:0000259" key="1">
    <source>
        <dbReference type="Pfam" id="PF01243"/>
    </source>
</evidence>
<dbReference type="Gene3D" id="2.30.110.10">
    <property type="entry name" value="Electron Transport, Fmn-binding Protein, Chain A"/>
    <property type="match status" value="1"/>
</dbReference>
<dbReference type="EMBL" id="VSSQ01006812">
    <property type="protein sequence ID" value="MPM33932.1"/>
    <property type="molecule type" value="Genomic_DNA"/>
</dbReference>
<reference evidence="2" key="1">
    <citation type="submission" date="2019-08" db="EMBL/GenBank/DDBJ databases">
        <authorList>
            <person name="Kucharzyk K."/>
            <person name="Murdoch R.W."/>
            <person name="Higgins S."/>
            <person name="Loffler F."/>
        </authorList>
    </citation>
    <scope>NUCLEOTIDE SEQUENCE</scope>
</reference>
<name>A0A644YZN3_9ZZZZ</name>
<evidence type="ECO:0000313" key="2">
    <source>
        <dbReference type="EMBL" id="MPM33932.1"/>
    </source>
</evidence>
<protein>
    <recommendedName>
        <fullName evidence="1">Pyridoxamine 5'-phosphate oxidase N-terminal domain-containing protein</fullName>
    </recommendedName>
</protein>
<dbReference type="Pfam" id="PF01243">
    <property type="entry name" value="PNPOx_N"/>
    <property type="match status" value="1"/>
</dbReference>
<proteinExistence type="predicted"/>
<sequence>MEMYIQAHNTCALATGAGTFVRCTPIEYSWHDGAFWMFSEGGMKFAALEQNRNVCLAIYDAYDGFDNLGGMQASGEAELVEPYCEEYAAAAAAKKIPLESLKKLPSPMHLIKVTPKHIDFLSSAFQKQGFDCRQSMEF</sequence>